<proteinExistence type="predicted"/>
<dbReference type="InterPro" id="IPR010884">
    <property type="entry name" value="6_CYS_dom"/>
</dbReference>
<dbReference type="GO" id="GO:0005886">
    <property type="term" value="C:plasma membrane"/>
    <property type="evidence" value="ECO:0007669"/>
    <property type="project" value="UniProtKB-SubCell"/>
</dbReference>
<dbReference type="Pfam" id="PF07422">
    <property type="entry name" value="s48_45"/>
    <property type="match status" value="1"/>
</dbReference>
<dbReference type="PROSITE" id="PS51701">
    <property type="entry name" value="6_CYS"/>
    <property type="match status" value="1"/>
</dbReference>
<evidence type="ECO:0000256" key="5">
    <source>
        <dbReference type="ARBA" id="ARBA00023136"/>
    </source>
</evidence>
<evidence type="ECO:0000256" key="3">
    <source>
        <dbReference type="ARBA" id="ARBA00022475"/>
    </source>
</evidence>
<dbReference type="EMBL" id="LK391707">
    <property type="protein sequence ID" value="CDR94508.1"/>
    <property type="molecule type" value="Genomic_DNA"/>
</dbReference>
<gene>
    <name evidence="9" type="ORF">BBBOND_0108060</name>
</gene>
<evidence type="ECO:0000256" key="1">
    <source>
        <dbReference type="ARBA" id="ARBA00004236"/>
    </source>
</evidence>
<dbReference type="InterPro" id="IPR038160">
    <property type="entry name" value="6_CYS_dom_sf"/>
</dbReference>
<dbReference type="KEGG" id="bbig:BBBOND_0108060"/>
<keyword evidence="7" id="KW-0325">Glycoprotein</keyword>
<protein>
    <recommendedName>
        <fullName evidence="8">6-Cys domain-containing protein</fullName>
    </recommendedName>
</protein>
<accession>A0A061D1I9</accession>
<dbReference type="AlphaFoldDB" id="A0A061D1I9"/>
<dbReference type="RefSeq" id="XP_012766694.1">
    <property type="nucleotide sequence ID" value="XM_012911240.1"/>
</dbReference>
<evidence type="ECO:0000256" key="7">
    <source>
        <dbReference type="ARBA" id="ARBA00023180"/>
    </source>
</evidence>
<organism evidence="9 10">
    <name type="scientific">Babesia bigemina</name>
    <dbReference type="NCBI Taxonomy" id="5866"/>
    <lineage>
        <taxon>Eukaryota</taxon>
        <taxon>Sar</taxon>
        <taxon>Alveolata</taxon>
        <taxon>Apicomplexa</taxon>
        <taxon>Aconoidasida</taxon>
        <taxon>Piroplasmida</taxon>
        <taxon>Babesiidae</taxon>
        <taxon>Babesia</taxon>
    </lineage>
</organism>
<evidence type="ECO:0000256" key="4">
    <source>
        <dbReference type="ARBA" id="ARBA00022729"/>
    </source>
</evidence>
<keyword evidence="4" id="KW-0732">Signal</keyword>
<evidence type="ECO:0000259" key="8">
    <source>
        <dbReference type="PROSITE" id="PS51701"/>
    </source>
</evidence>
<dbReference type="Gene3D" id="2.60.40.2860">
    <property type="match status" value="1"/>
</dbReference>
<keyword evidence="6" id="KW-1015">Disulfide bond</keyword>
<reference evidence="10" key="1">
    <citation type="journal article" date="2014" name="Nucleic Acids Res.">
        <title>The evolutionary dynamics of variant antigen genes in Babesia reveal a history of genomic innovation underlying host-parasite interaction.</title>
        <authorList>
            <person name="Jackson A.P."/>
            <person name="Otto T.D."/>
            <person name="Darby A."/>
            <person name="Ramaprasad A."/>
            <person name="Xia D."/>
            <person name="Echaide I.E."/>
            <person name="Farber M."/>
            <person name="Gahlot S."/>
            <person name="Gamble J."/>
            <person name="Gupta D."/>
            <person name="Gupta Y."/>
            <person name="Jackson L."/>
            <person name="Malandrin L."/>
            <person name="Malas T.B."/>
            <person name="Moussa E."/>
            <person name="Nair M."/>
            <person name="Reid A.J."/>
            <person name="Sanders M."/>
            <person name="Sharma J."/>
            <person name="Tracey A."/>
            <person name="Quail M.A."/>
            <person name="Weir W."/>
            <person name="Wastling J.M."/>
            <person name="Hall N."/>
            <person name="Willadsen P."/>
            <person name="Lingelbach K."/>
            <person name="Shiels B."/>
            <person name="Tait A."/>
            <person name="Berriman M."/>
            <person name="Allred D.R."/>
            <person name="Pain A."/>
        </authorList>
    </citation>
    <scope>NUCLEOTIDE SEQUENCE [LARGE SCALE GENOMIC DNA]</scope>
    <source>
        <strain evidence="10">Bond</strain>
    </source>
</reference>
<evidence type="ECO:0000313" key="9">
    <source>
        <dbReference type="EMBL" id="CDR94508.1"/>
    </source>
</evidence>
<name>A0A061D1I9_BABBI</name>
<evidence type="ECO:0000313" key="10">
    <source>
        <dbReference type="Proteomes" id="UP000033188"/>
    </source>
</evidence>
<keyword evidence="3" id="KW-1003">Cell membrane</keyword>
<dbReference type="VEuPathDB" id="PiroplasmaDB:BBBOND_0108060"/>
<dbReference type="Proteomes" id="UP000033188">
    <property type="component" value="Chromosome 1"/>
</dbReference>
<keyword evidence="10" id="KW-1185">Reference proteome</keyword>
<comment type="subcellular location">
    <subcellularLocation>
        <location evidence="1">Cell membrane</location>
    </subcellularLocation>
    <subcellularLocation>
        <location evidence="2">Cell surface</location>
    </subcellularLocation>
</comment>
<sequence length="131" mass="14425">MQGCGVTYASDELFKPETPKLYDSYGQRKSGCKIDIQAAGEAAFYCPAPYVLDPPNCFEEVLMGGIIMNVKDISKSLIASASNHFVILRFDSELIGSGETLRQKPPLECQCVTDKGIVLSTIQIENYYSNE</sequence>
<evidence type="ECO:0000256" key="6">
    <source>
        <dbReference type="ARBA" id="ARBA00023157"/>
    </source>
</evidence>
<dbReference type="OrthoDB" id="365660at2759"/>
<dbReference type="GeneID" id="24563049"/>
<feature type="domain" description="6-Cys" evidence="8">
    <location>
        <begin position="1"/>
        <end position="131"/>
    </location>
</feature>
<evidence type="ECO:0000256" key="2">
    <source>
        <dbReference type="ARBA" id="ARBA00004241"/>
    </source>
</evidence>
<keyword evidence="5" id="KW-0472">Membrane</keyword>
<dbReference type="GO" id="GO:0009986">
    <property type="term" value="C:cell surface"/>
    <property type="evidence" value="ECO:0007669"/>
    <property type="project" value="UniProtKB-SubCell"/>
</dbReference>